<keyword evidence="6" id="KW-0732">Signal</keyword>
<dbReference type="RefSeq" id="XP_003092598.2">
    <property type="nucleotide sequence ID" value="XM_003092550.2"/>
</dbReference>
<evidence type="ECO:0000256" key="5">
    <source>
        <dbReference type="SAM" id="Phobius"/>
    </source>
</evidence>
<dbReference type="Pfam" id="PF14634">
    <property type="entry name" value="zf-RING_5"/>
    <property type="match status" value="1"/>
</dbReference>
<dbReference type="GO" id="GO:0008270">
    <property type="term" value="F:zinc ion binding"/>
    <property type="evidence" value="ECO:0007669"/>
    <property type="project" value="UniProtKB-KW"/>
</dbReference>
<feature type="domain" description="RING-type" evidence="8">
    <location>
        <begin position="519"/>
        <end position="563"/>
    </location>
</feature>
<sequence length="591" mass="67089">MHYSLLLILIVPVIVNAQCELGSVYNSDKNVCFTFYNASVDFQTAESICTVSNGHLASVHNIIDNNYLAKQAQQYISPNGIIWLGAKSTSQNVTDWNWSDGTPFDWQYWQSGEPSSLETTACMQFSAATSKWRTASCINYAPFICEYPPGEVAVTCPPSIIKSCPSEYYYLEETQKCYKVVIDRGNYDNARSGCLNDGAELVSIHSYTENSFIHDISQTGHDVWYDTNEDQTNDIYIGLIYNGYWRWTDGTSFDYSSWASGEPNNMNREFWTTYMPDAHTDNLRPNYNPNGLQWNNEFYYCFAIFNVISLCLYIPLHSSSGKFRMSYRNNYIIYTVVAIIHSLILVIGIVHSTGFENTFGCIFFQVYYSLFTLSAIDFLVGWKGCKEHYDVVPVRRYRQADKGNQMLVTGARRLIKDYVPVPKDASENHRTAKPSKCPICSSDTVRILTECGHTVCEGCARKILERTCKIKCPVCRKVTIVDETKRIYVPVSMDVGHSAPVEELEDRRPENRTASHCECQICTEEYSDAIIPRILSQCGHTVCEECARKLLGHQGNITCPVCREETNVDGRVENLPKNFAVIEMTRGNLNA</sequence>
<keyword evidence="1" id="KW-0479">Metal-binding</keyword>
<dbReference type="AlphaFoldDB" id="A0A6A5H5R6"/>
<dbReference type="PANTHER" id="PTHR22803">
    <property type="entry name" value="MANNOSE, PHOSPHOLIPASE, LECTIN RECEPTOR RELATED"/>
    <property type="match status" value="1"/>
</dbReference>
<keyword evidence="5" id="KW-0472">Membrane</keyword>
<dbReference type="KEGG" id="crq:GCK72_011343"/>
<evidence type="ECO:0000256" key="2">
    <source>
        <dbReference type="ARBA" id="ARBA00022771"/>
    </source>
</evidence>
<keyword evidence="5" id="KW-1133">Transmembrane helix</keyword>
<feature type="transmembrane region" description="Helical" evidence="5">
    <location>
        <begin position="362"/>
        <end position="380"/>
    </location>
</feature>
<feature type="transmembrane region" description="Helical" evidence="5">
    <location>
        <begin position="331"/>
        <end position="350"/>
    </location>
</feature>
<dbReference type="SMART" id="SM00184">
    <property type="entry name" value="RING"/>
    <property type="match status" value="2"/>
</dbReference>
<dbReference type="InterPro" id="IPR013083">
    <property type="entry name" value="Znf_RING/FYVE/PHD"/>
</dbReference>
<dbReference type="SUPFAM" id="SSF57850">
    <property type="entry name" value="RING/U-box"/>
    <property type="match status" value="2"/>
</dbReference>
<dbReference type="InterPro" id="IPR001841">
    <property type="entry name" value="Znf_RING"/>
</dbReference>
<dbReference type="SUPFAM" id="SSF56436">
    <property type="entry name" value="C-type lectin-like"/>
    <property type="match status" value="2"/>
</dbReference>
<dbReference type="PROSITE" id="PS50041">
    <property type="entry name" value="C_TYPE_LECTIN_2"/>
    <property type="match status" value="2"/>
</dbReference>
<evidence type="ECO:0000313" key="9">
    <source>
        <dbReference type="EMBL" id="KAF1763078.1"/>
    </source>
</evidence>
<dbReference type="InterPro" id="IPR018957">
    <property type="entry name" value="Znf_C3HC4_RING-type"/>
</dbReference>
<dbReference type="GeneID" id="9810375"/>
<gene>
    <name evidence="9" type="ORF">GCK72_011343</name>
</gene>
<dbReference type="Gene3D" id="3.30.40.10">
    <property type="entry name" value="Zinc/RING finger domain, C3HC4 (zinc finger)"/>
    <property type="match status" value="2"/>
</dbReference>
<feature type="signal peptide" evidence="6">
    <location>
        <begin position="1"/>
        <end position="17"/>
    </location>
</feature>
<protein>
    <recommendedName>
        <fullName evidence="11">RING-type domain-containing protein</fullName>
    </recommendedName>
</protein>
<keyword evidence="5" id="KW-0812">Transmembrane</keyword>
<dbReference type="CDD" id="cd00037">
    <property type="entry name" value="CLECT"/>
    <property type="match status" value="2"/>
</dbReference>
<proteinExistence type="predicted"/>
<dbReference type="CTD" id="9810375"/>
<accession>A0A6A5H5R6</accession>
<dbReference type="Gene3D" id="3.10.100.10">
    <property type="entry name" value="Mannose-Binding Protein A, subunit A"/>
    <property type="match status" value="2"/>
</dbReference>
<evidence type="ECO:0000256" key="6">
    <source>
        <dbReference type="SAM" id="SignalP"/>
    </source>
</evidence>
<dbReference type="EMBL" id="WUAV01000003">
    <property type="protein sequence ID" value="KAF1763078.1"/>
    <property type="molecule type" value="Genomic_DNA"/>
</dbReference>
<dbReference type="SMART" id="SM00034">
    <property type="entry name" value="CLECT"/>
    <property type="match status" value="2"/>
</dbReference>
<dbReference type="Pfam" id="PF00059">
    <property type="entry name" value="Lectin_C"/>
    <property type="match status" value="2"/>
</dbReference>
<evidence type="ECO:0000259" key="8">
    <source>
        <dbReference type="PROSITE" id="PS50089"/>
    </source>
</evidence>
<feature type="domain" description="C-type lectin" evidence="7">
    <location>
        <begin position="173"/>
        <end position="269"/>
    </location>
</feature>
<comment type="caution">
    <text evidence="9">The sequence shown here is derived from an EMBL/GenBank/DDBJ whole genome shotgun (WGS) entry which is preliminary data.</text>
</comment>
<feature type="chain" id="PRO_5025500536" description="RING-type domain-containing protein" evidence="6">
    <location>
        <begin position="18"/>
        <end position="591"/>
    </location>
</feature>
<dbReference type="Proteomes" id="UP000483820">
    <property type="component" value="Chromosome III"/>
</dbReference>
<dbReference type="PROSITE" id="PS00518">
    <property type="entry name" value="ZF_RING_1"/>
    <property type="match status" value="2"/>
</dbReference>
<dbReference type="Pfam" id="PF00097">
    <property type="entry name" value="zf-C3HC4"/>
    <property type="match status" value="1"/>
</dbReference>
<dbReference type="PROSITE" id="PS50089">
    <property type="entry name" value="ZF_RING_2"/>
    <property type="match status" value="2"/>
</dbReference>
<evidence type="ECO:0000259" key="7">
    <source>
        <dbReference type="PROSITE" id="PS50041"/>
    </source>
</evidence>
<feature type="transmembrane region" description="Helical" evidence="5">
    <location>
        <begin position="297"/>
        <end position="319"/>
    </location>
</feature>
<feature type="domain" description="C-type lectin" evidence="7">
    <location>
        <begin position="28"/>
        <end position="146"/>
    </location>
</feature>
<dbReference type="InterPro" id="IPR016186">
    <property type="entry name" value="C-type_lectin-like/link_sf"/>
</dbReference>
<reference evidence="9 10" key="1">
    <citation type="submission" date="2019-12" db="EMBL/GenBank/DDBJ databases">
        <title>Chromosome-level assembly of the Caenorhabditis remanei genome.</title>
        <authorList>
            <person name="Teterina A.A."/>
            <person name="Willis J.H."/>
            <person name="Phillips P.C."/>
        </authorList>
    </citation>
    <scope>NUCLEOTIDE SEQUENCE [LARGE SCALE GENOMIC DNA]</scope>
    <source>
        <strain evidence="9 10">PX506</strain>
        <tissue evidence="9">Whole organism</tissue>
    </source>
</reference>
<dbReference type="InterPro" id="IPR001304">
    <property type="entry name" value="C-type_lectin-like"/>
</dbReference>
<name>A0A6A5H5R6_CAERE</name>
<evidence type="ECO:0000313" key="10">
    <source>
        <dbReference type="Proteomes" id="UP000483820"/>
    </source>
</evidence>
<organism evidence="9 10">
    <name type="scientific">Caenorhabditis remanei</name>
    <name type="common">Caenorhabditis vulgaris</name>
    <dbReference type="NCBI Taxonomy" id="31234"/>
    <lineage>
        <taxon>Eukaryota</taxon>
        <taxon>Metazoa</taxon>
        <taxon>Ecdysozoa</taxon>
        <taxon>Nematoda</taxon>
        <taxon>Chromadorea</taxon>
        <taxon>Rhabditida</taxon>
        <taxon>Rhabditina</taxon>
        <taxon>Rhabditomorpha</taxon>
        <taxon>Rhabditoidea</taxon>
        <taxon>Rhabditidae</taxon>
        <taxon>Peloderinae</taxon>
        <taxon>Caenorhabditis</taxon>
    </lineage>
</organism>
<dbReference type="InterPro" id="IPR016187">
    <property type="entry name" value="CTDL_fold"/>
</dbReference>
<evidence type="ECO:0008006" key="11">
    <source>
        <dbReference type="Google" id="ProtNLM"/>
    </source>
</evidence>
<evidence type="ECO:0000256" key="1">
    <source>
        <dbReference type="ARBA" id="ARBA00022723"/>
    </source>
</evidence>
<evidence type="ECO:0000256" key="3">
    <source>
        <dbReference type="ARBA" id="ARBA00022833"/>
    </source>
</evidence>
<dbReference type="InterPro" id="IPR050111">
    <property type="entry name" value="C-type_lectin/snaclec_domain"/>
</dbReference>
<feature type="domain" description="RING-type" evidence="8">
    <location>
        <begin position="437"/>
        <end position="476"/>
    </location>
</feature>
<keyword evidence="2 4" id="KW-0863">Zinc-finger</keyword>
<dbReference type="InterPro" id="IPR017907">
    <property type="entry name" value="Znf_RING_CS"/>
</dbReference>
<evidence type="ECO:0000256" key="4">
    <source>
        <dbReference type="PROSITE-ProRule" id="PRU00175"/>
    </source>
</evidence>
<keyword evidence="3" id="KW-0862">Zinc</keyword>